<evidence type="ECO:0000313" key="2">
    <source>
        <dbReference type="EMBL" id="ELT94662.1"/>
    </source>
</evidence>
<feature type="compositionally biased region" description="Low complexity" evidence="1">
    <location>
        <begin position="519"/>
        <end position="534"/>
    </location>
</feature>
<feature type="region of interest" description="Disordered" evidence="1">
    <location>
        <begin position="123"/>
        <end position="226"/>
    </location>
</feature>
<feature type="compositionally biased region" description="Basic residues" evidence="1">
    <location>
        <begin position="555"/>
        <end position="564"/>
    </location>
</feature>
<feature type="compositionally biased region" description="Acidic residues" evidence="1">
    <location>
        <begin position="133"/>
        <end position="142"/>
    </location>
</feature>
<feature type="compositionally biased region" description="Low complexity" evidence="1">
    <location>
        <begin position="569"/>
        <end position="607"/>
    </location>
</feature>
<evidence type="ECO:0000256" key="1">
    <source>
        <dbReference type="SAM" id="MobiDB-lite"/>
    </source>
</evidence>
<proteinExistence type="predicted"/>
<dbReference type="EMBL" id="KB309368">
    <property type="protein sequence ID" value="ELT94662.1"/>
    <property type="molecule type" value="Genomic_DNA"/>
</dbReference>
<sequence length="947" mass="102994">MAIGSSSFSALEKLGSMQKLTEVKNKMAAAKKAKKDELKEKNAKNATKKTRAAVAKSPLKKSPKSALAPIKKAKKTAKPEAYKNRHNIGRRAAGRVHSYKETDYAVVYPDGYWEDLIKSEASKLAAAGGHKEEEDDDDDDEEKQATSRKRRSTDSTVDEPVKKSKKKEEPKKTTPKKKDKAKPKEVSPPSEDEEEEEEEEEGEEEEEVVKPRKPRFADIKPRAPRIKRTACLNANAIVSLMYEKDEPLKKQKVEVTDDEGDEGEGEEDDEEEATDSESLDWEVSFPKWKPKNAEAPTKETPKEAPEPTKAKKKEEVSKKTAKAAVIKTERLSTPAPPSTSSSDSTQESRKSKPANKSPEVQIVEIKKSPSSTPLPPSQTFRPSYIPPLQSSIHSPGQLYPHEYMRYPHGAPPHARTLGTQTSFPLPPSSQRHYPQHTYTYAAGSPSPYPPQHQYNRDLWATHYGRGERLPFAPQYKDGRLPLRYPTPPPPQSPFQQQPQQPYPYPTASNVYMPPTQHYQAFPMEQQQPQQAVPPKARPPPPQRHCLAPPMPQPPQHHHHHHHQAPPKPSFQSPPNSFPGNSSRSSSLPSSSSASSSSNNNTPTNKPSQAKLSTKGSPQKDETKILYNSGGSKFHTQPEIKGPNNINPSLPASSSAAPPSSQATIAQPNVSNQLTVSEAHSRTEGSRPVTVCGTPSTTSMVMAVCATGAKNANGAPVGGCSSYTNATLQNNSNCQPFMLSTISAEGAFPIVPFQQYGTSAFAVPSFEDQQRLTFGYYQPAGPLIQTMPGESVFLQHPMGLQSLHHPQVKVLVHNTGFVPSGVCQAAEIGSDSDVVKPVTLAIPMDKAMVKTDLSPVKKSESLPHLVPIAPKRAAPVAIAPRPAAMVTNVTTVLTQPQPTSAVQIVKPQNKKATGKTAKAPATSQPKTDPPSPPPSTVSSSSSSSSSSQ</sequence>
<feature type="compositionally biased region" description="Acidic residues" evidence="1">
    <location>
        <begin position="190"/>
        <end position="207"/>
    </location>
</feature>
<feature type="compositionally biased region" description="Basic and acidic residues" evidence="1">
    <location>
        <begin position="34"/>
        <end position="43"/>
    </location>
</feature>
<feature type="region of interest" description="Disordered" evidence="1">
    <location>
        <begin position="240"/>
        <end position="453"/>
    </location>
</feature>
<reference evidence="2 4" key="2">
    <citation type="journal article" date="2013" name="Nature">
        <title>Insights into bilaterian evolution from three spiralian genomes.</title>
        <authorList>
            <person name="Simakov O."/>
            <person name="Marletaz F."/>
            <person name="Cho S.J."/>
            <person name="Edsinger-Gonzales E."/>
            <person name="Havlak P."/>
            <person name="Hellsten U."/>
            <person name="Kuo D.H."/>
            <person name="Larsson T."/>
            <person name="Lv J."/>
            <person name="Arendt D."/>
            <person name="Savage R."/>
            <person name="Osoegawa K."/>
            <person name="de Jong P."/>
            <person name="Grimwood J."/>
            <person name="Chapman J.A."/>
            <person name="Shapiro H."/>
            <person name="Aerts A."/>
            <person name="Otillar R.P."/>
            <person name="Terry A.Y."/>
            <person name="Boore J.L."/>
            <person name="Grigoriev I.V."/>
            <person name="Lindberg D.R."/>
            <person name="Seaver E.C."/>
            <person name="Weisblat D.A."/>
            <person name="Putnam N.H."/>
            <person name="Rokhsar D.S."/>
        </authorList>
    </citation>
    <scope>NUCLEOTIDE SEQUENCE</scope>
    <source>
        <strain evidence="2 4">I ESC-2004</strain>
    </source>
</reference>
<protein>
    <submittedName>
        <fullName evidence="2 3">Uncharacterized protein</fullName>
    </submittedName>
</protein>
<feature type="compositionally biased region" description="Polar residues" evidence="1">
    <location>
        <begin position="417"/>
        <end position="438"/>
    </location>
</feature>
<dbReference type="EMBL" id="AMQN01012207">
    <property type="status" value="NOT_ANNOTATED_CDS"/>
    <property type="molecule type" value="Genomic_DNA"/>
</dbReference>
<feature type="non-terminal residue" evidence="2">
    <location>
        <position position="947"/>
    </location>
</feature>
<dbReference type="EMBL" id="AMQN01012208">
    <property type="status" value="NOT_ANNOTATED_CDS"/>
    <property type="molecule type" value="Genomic_DNA"/>
</dbReference>
<gene>
    <name evidence="2" type="ORF">CAPTEDRAFT_207247</name>
</gene>
<dbReference type="EnsemblMetazoa" id="CapteT207247">
    <property type="protein sequence ID" value="CapteP207247"/>
    <property type="gene ID" value="CapteG207247"/>
</dbReference>
<feature type="compositionally biased region" description="Low complexity" evidence="1">
    <location>
        <begin position="935"/>
        <end position="947"/>
    </location>
</feature>
<name>R7TM98_CAPTE</name>
<feature type="compositionally biased region" description="Basic and acidic residues" evidence="1">
    <location>
        <begin position="242"/>
        <end position="255"/>
    </location>
</feature>
<feature type="region of interest" description="Disordered" evidence="1">
    <location>
        <begin position="469"/>
        <end position="671"/>
    </location>
</feature>
<evidence type="ECO:0000313" key="4">
    <source>
        <dbReference type="Proteomes" id="UP000014760"/>
    </source>
</evidence>
<evidence type="ECO:0000313" key="3">
    <source>
        <dbReference type="EnsemblMetazoa" id="CapteP207247"/>
    </source>
</evidence>
<dbReference type="Proteomes" id="UP000014760">
    <property type="component" value="Unassembled WGS sequence"/>
</dbReference>
<dbReference type="OMA" id="SSGCVPY"/>
<feature type="compositionally biased region" description="Pro residues" evidence="1">
    <location>
        <begin position="535"/>
        <end position="554"/>
    </location>
</feature>
<dbReference type="AlphaFoldDB" id="R7TM98"/>
<feature type="region of interest" description="Disordered" evidence="1">
    <location>
        <begin position="899"/>
        <end position="947"/>
    </location>
</feature>
<reference evidence="3" key="3">
    <citation type="submission" date="2015-06" db="UniProtKB">
        <authorList>
            <consortium name="EnsemblMetazoa"/>
        </authorList>
    </citation>
    <scope>IDENTIFICATION</scope>
</reference>
<organism evidence="2">
    <name type="scientific">Capitella teleta</name>
    <name type="common">Polychaete worm</name>
    <dbReference type="NCBI Taxonomy" id="283909"/>
    <lineage>
        <taxon>Eukaryota</taxon>
        <taxon>Metazoa</taxon>
        <taxon>Spiralia</taxon>
        <taxon>Lophotrochozoa</taxon>
        <taxon>Annelida</taxon>
        <taxon>Polychaeta</taxon>
        <taxon>Sedentaria</taxon>
        <taxon>Scolecida</taxon>
        <taxon>Capitellidae</taxon>
        <taxon>Capitella</taxon>
    </lineage>
</organism>
<accession>R7TM98</accession>
<dbReference type="HOGENOM" id="CLU_310712_0_0_1"/>
<feature type="region of interest" description="Disordered" evidence="1">
    <location>
        <begin position="25"/>
        <end position="101"/>
    </location>
</feature>
<feature type="compositionally biased region" description="Basic and acidic residues" evidence="1">
    <location>
        <begin position="159"/>
        <end position="172"/>
    </location>
</feature>
<keyword evidence="4" id="KW-1185">Reference proteome</keyword>
<feature type="compositionally biased region" description="Low complexity" evidence="1">
    <location>
        <begin position="642"/>
        <end position="667"/>
    </location>
</feature>
<feature type="compositionally biased region" description="Acidic residues" evidence="1">
    <location>
        <begin position="256"/>
        <end position="280"/>
    </location>
</feature>
<reference evidence="4" key="1">
    <citation type="submission" date="2012-12" db="EMBL/GenBank/DDBJ databases">
        <authorList>
            <person name="Hellsten U."/>
            <person name="Grimwood J."/>
            <person name="Chapman J.A."/>
            <person name="Shapiro H."/>
            <person name="Aerts A."/>
            <person name="Otillar R.P."/>
            <person name="Terry A.Y."/>
            <person name="Boore J.L."/>
            <person name="Simakov O."/>
            <person name="Marletaz F."/>
            <person name="Cho S.-J."/>
            <person name="Edsinger-Gonzales E."/>
            <person name="Havlak P."/>
            <person name="Kuo D.-H."/>
            <person name="Larsson T."/>
            <person name="Lv J."/>
            <person name="Arendt D."/>
            <person name="Savage R."/>
            <person name="Osoegawa K."/>
            <person name="de Jong P."/>
            <person name="Lindberg D.R."/>
            <person name="Seaver E.C."/>
            <person name="Weisblat D.A."/>
            <person name="Putnam N.H."/>
            <person name="Grigoriev I.V."/>
            <person name="Rokhsar D.S."/>
        </authorList>
    </citation>
    <scope>NUCLEOTIDE SEQUENCE</scope>
    <source>
        <strain evidence="4">I ESC-2004</strain>
    </source>
</reference>
<feature type="compositionally biased region" description="Basic residues" evidence="1">
    <location>
        <begin position="84"/>
        <end position="94"/>
    </location>
</feature>
<feature type="compositionally biased region" description="Basic and acidic residues" evidence="1">
    <location>
        <begin position="296"/>
        <end position="318"/>
    </location>
</feature>